<keyword evidence="2" id="KW-1185">Reference proteome</keyword>
<accession>A0A8H5B4N7</accession>
<gene>
    <name evidence="1" type="ORF">D9619_006743</name>
</gene>
<reference evidence="1 2" key="1">
    <citation type="journal article" date="2020" name="ISME J.">
        <title>Uncovering the hidden diversity of litter-decomposition mechanisms in mushroom-forming fungi.</title>
        <authorList>
            <person name="Floudas D."/>
            <person name="Bentzer J."/>
            <person name="Ahren D."/>
            <person name="Johansson T."/>
            <person name="Persson P."/>
            <person name="Tunlid A."/>
        </authorList>
    </citation>
    <scope>NUCLEOTIDE SEQUENCE [LARGE SCALE GENOMIC DNA]</scope>
    <source>
        <strain evidence="1 2">CBS 101986</strain>
    </source>
</reference>
<name>A0A8H5B4N7_9AGAR</name>
<proteinExistence type="predicted"/>
<protein>
    <submittedName>
        <fullName evidence="1">Uncharacterized protein</fullName>
    </submittedName>
</protein>
<dbReference type="AlphaFoldDB" id="A0A8H5B4N7"/>
<organism evidence="1 2">
    <name type="scientific">Psilocybe cf. subviscida</name>
    <dbReference type="NCBI Taxonomy" id="2480587"/>
    <lineage>
        <taxon>Eukaryota</taxon>
        <taxon>Fungi</taxon>
        <taxon>Dikarya</taxon>
        <taxon>Basidiomycota</taxon>
        <taxon>Agaricomycotina</taxon>
        <taxon>Agaricomycetes</taxon>
        <taxon>Agaricomycetidae</taxon>
        <taxon>Agaricales</taxon>
        <taxon>Agaricineae</taxon>
        <taxon>Strophariaceae</taxon>
        <taxon>Psilocybe</taxon>
    </lineage>
</organism>
<evidence type="ECO:0000313" key="1">
    <source>
        <dbReference type="EMBL" id="KAF5316554.1"/>
    </source>
</evidence>
<comment type="caution">
    <text evidence="1">The sequence shown here is derived from an EMBL/GenBank/DDBJ whole genome shotgun (WGS) entry which is preliminary data.</text>
</comment>
<sequence>MHSGTLQTDFDSDEHETLQGMIGRIAKWNNQFKADKRRLEDKILEERSKEDGERELHPRRLYEEKEAAALVEDRKKHHLKNF</sequence>
<evidence type="ECO:0000313" key="2">
    <source>
        <dbReference type="Proteomes" id="UP000567179"/>
    </source>
</evidence>
<dbReference type="Proteomes" id="UP000567179">
    <property type="component" value="Unassembled WGS sequence"/>
</dbReference>
<dbReference type="EMBL" id="JAACJJ010000042">
    <property type="protein sequence ID" value="KAF5316554.1"/>
    <property type="molecule type" value="Genomic_DNA"/>
</dbReference>